<proteinExistence type="predicted"/>
<organism evidence="1 2">
    <name type="scientific">Nitrosopumilus ureiphilus</name>
    <dbReference type="NCBI Taxonomy" id="1470067"/>
    <lineage>
        <taxon>Archaea</taxon>
        <taxon>Nitrososphaerota</taxon>
        <taxon>Nitrososphaeria</taxon>
        <taxon>Nitrosopumilales</taxon>
        <taxon>Nitrosopumilaceae</taxon>
        <taxon>Nitrosopumilus</taxon>
    </lineage>
</organism>
<dbReference type="Proteomes" id="UP000509478">
    <property type="component" value="Chromosome"/>
</dbReference>
<keyword evidence="2" id="KW-1185">Reference proteome</keyword>
<dbReference type="OrthoDB" id="2724at2157"/>
<reference evidence="1 2" key="1">
    <citation type="submission" date="2018-02" db="EMBL/GenBank/DDBJ databases">
        <title>Complete genome of Nitrosopumilus ureaphilus PS0.</title>
        <authorList>
            <person name="Qin W."/>
            <person name="Zheng Y."/>
            <person name="Stahl D.A."/>
        </authorList>
    </citation>
    <scope>NUCLEOTIDE SEQUENCE [LARGE SCALE GENOMIC DNA]</scope>
    <source>
        <strain evidence="1 2">PS0</strain>
    </source>
</reference>
<accession>A0A7D5RAI7</accession>
<name>A0A7D5RAI7_9ARCH</name>
<dbReference type="KEGG" id="nue:C5F50_02910"/>
<dbReference type="RefSeq" id="WP_179372207.1">
    <property type="nucleotide sequence ID" value="NZ_CP026995.1"/>
</dbReference>
<evidence type="ECO:0000313" key="1">
    <source>
        <dbReference type="EMBL" id="QLH06142.1"/>
    </source>
</evidence>
<gene>
    <name evidence="1" type="ORF">C5F50_02910</name>
</gene>
<sequence>MEVYVRKEVQAFEYVSFTEFKNEDELDFCCEKLKKYVSIVKAWSGKIGKFCIVEKDVLTPIDYCPFCGEKIEYISVE</sequence>
<dbReference type="AlphaFoldDB" id="A0A7D5RAI7"/>
<protein>
    <submittedName>
        <fullName evidence="1">Uncharacterized protein</fullName>
    </submittedName>
</protein>
<dbReference type="GeneID" id="56066981"/>
<evidence type="ECO:0000313" key="2">
    <source>
        <dbReference type="Proteomes" id="UP000509478"/>
    </source>
</evidence>
<dbReference type="EMBL" id="CP026995">
    <property type="protein sequence ID" value="QLH06142.1"/>
    <property type="molecule type" value="Genomic_DNA"/>
</dbReference>